<reference evidence="3 4" key="1">
    <citation type="submission" date="2018-07" db="EMBL/GenBank/DDBJ databases">
        <title>Leeuwenhoekiella genomics.</title>
        <authorList>
            <person name="Tahon G."/>
            <person name="Willems A."/>
        </authorList>
    </citation>
    <scope>NUCLEOTIDE SEQUENCE [LARGE SCALE GENOMIC DNA]</scope>
    <source>
        <strain evidence="3 4">LMG 29608</strain>
    </source>
</reference>
<dbReference type="RefSeq" id="WP_128763942.1">
    <property type="nucleotide sequence ID" value="NZ_JBHUOO010000004.1"/>
</dbReference>
<feature type="domain" description="Histidine kinase" evidence="2">
    <location>
        <begin position="223"/>
        <end position="440"/>
    </location>
</feature>
<feature type="transmembrane region" description="Helical" evidence="1">
    <location>
        <begin position="78"/>
        <end position="97"/>
    </location>
</feature>
<protein>
    <submittedName>
        <fullName evidence="3">Signal transduction histidine kinase</fullName>
    </submittedName>
</protein>
<dbReference type="InterPro" id="IPR052023">
    <property type="entry name" value="Histidine_kinase_KdpD"/>
</dbReference>
<dbReference type="PROSITE" id="PS50109">
    <property type="entry name" value="HIS_KIN"/>
    <property type="match status" value="1"/>
</dbReference>
<feature type="transmembrane region" description="Helical" evidence="1">
    <location>
        <begin position="21"/>
        <end position="42"/>
    </location>
</feature>
<keyword evidence="3" id="KW-0808">Transferase</keyword>
<keyword evidence="1" id="KW-0472">Membrane</keyword>
<dbReference type="Proteomes" id="UP000289859">
    <property type="component" value="Unassembled WGS sequence"/>
</dbReference>
<dbReference type="GO" id="GO:0005886">
    <property type="term" value="C:plasma membrane"/>
    <property type="evidence" value="ECO:0007669"/>
    <property type="project" value="TreeGrafter"/>
</dbReference>
<keyword evidence="1" id="KW-1133">Transmembrane helix</keyword>
<feature type="transmembrane region" description="Helical" evidence="1">
    <location>
        <begin position="157"/>
        <end position="180"/>
    </location>
</feature>
<evidence type="ECO:0000313" key="3">
    <source>
        <dbReference type="EMBL" id="RXG26262.1"/>
    </source>
</evidence>
<dbReference type="AlphaFoldDB" id="A0A4Q0PGY4"/>
<dbReference type="Gene3D" id="3.30.565.10">
    <property type="entry name" value="Histidine kinase-like ATPase, C-terminal domain"/>
    <property type="match status" value="1"/>
</dbReference>
<dbReference type="SUPFAM" id="SSF55874">
    <property type="entry name" value="ATPase domain of HSP90 chaperone/DNA topoisomerase II/histidine kinase"/>
    <property type="match status" value="1"/>
</dbReference>
<name>A0A4Q0PGY4_9FLAO</name>
<dbReference type="EMBL" id="QOVK01000001">
    <property type="protein sequence ID" value="RXG26262.1"/>
    <property type="molecule type" value="Genomic_DNA"/>
</dbReference>
<dbReference type="GO" id="GO:0000155">
    <property type="term" value="F:phosphorelay sensor kinase activity"/>
    <property type="evidence" value="ECO:0007669"/>
    <property type="project" value="TreeGrafter"/>
</dbReference>
<evidence type="ECO:0000256" key="1">
    <source>
        <dbReference type="SAM" id="Phobius"/>
    </source>
</evidence>
<sequence length="443" mass="51296">MKTRLSKTYFLEALEAQMWKASNILIWGSIFFMIFISILDFLLIEDKYIVLTSLNGCTLTLIAVCNYFLSKILKKPTLILHLVLILLSFLFLFSMSLAGVMGYYLYLSLICITFIAFNSIAVWTLGSAVFQCFVLSVLIVGMDFYDVLNFSELEHYGMYTVLAVVAFSIIFPSVKMLSLVDELKEFYRLQQESKEVSRLNLSLQKENDIQKQKLSRYENSVKVFRHDLKNKLGSIESLIELIELEGQYTVQPEQNNFLGMIKNSLEEASGEHTFFNNFREEAEEQIVLNKSRIDLHELINNNRLKLFEKITSQNIKFHIDLQAANSFIYVDRNIANTAIYNLLNYAIRFSRNNDTLMITSRNYQDLILLEIVNRKTGLPMAQLESYFKNLSYYQLQDKQSNRGLGLSIAKNNIELLDGHLRYSASNTLGFEFLIEFTYSSKLD</sequence>
<feature type="transmembrane region" description="Helical" evidence="1">
    <location>
        <begin position="128"/>
        <end position="145"/>
    </location>
</feature>
<gene>
    <name evidence="3" type="ORF">DSM02_256</name>
</gene>
<keyword evidence="3" id="KW-0418">Kinase</keyword>
<keyword evidence="4" id="KW-1185">Reference proteome</keyword>
<comment type="caution">
    <text evidence="3">The sequence shown here is derived from an EMBL/GenBank/DDBJ whole genome shotgun (WGS) entry which is preliminary data.</text>
</comment>
<dbReference type="Pfam" id="PF02518">
    <property type="entry name" value="HATPase_c"/>
    <property type="match status" value="1"/>
</dbReference>
<dbReference type="InterPro" id="IPR036890">
    <property type="entry name" value="HATPase_C_sf"/>
</dbReference>
<organism evidence="3 4">
    <name type="scientific">Leeuwenhoekiella polynyae</name>
    <dbReference type="NCBI Taxonomy" id="1550906"/>
    <lineage>
        <taxon>Bacteria</taxon>
        <taxon>Pseudomonadati</taxon>
        <taxon>Bacteroidota</taxon>
        <taxon>Flavobacteriia</taxon>
        <taxon>Flavobacteriales</taxon>
        <taxon>Flavobacteriaceae</taxon>
        <taxon>Leeuwenhoekiella</taxon>
    </lineage>
</organism>
<evidence type="ECO:0000313" key="4">
    <source>
        <dbReference type="Proteomes" id="UP000289859"/>
    </source>
</evidence>
<dbReference type="InterPro" id="IPR005467">
    <property type="entry name" value="His_kinase_dom"/>
</dbReference>
<dbReference type="InterPro" id="IPR003594">
    <property type="entry name" value="HATPase_dom"/>
</dbReference>
<evidence type="ECO:0000259" key="2">
    <source>
        <dbReference type="PROSITE" id="PS50109"/>
    </source>
</evidence>
<dbReference type="PANTHER" id="PTHR45569">
    <property type="entry name" value="SENSOR PROTEIN KDPD"/>
    <property type="match status" value="1"/>
</dbReference>
<feature type="transmembrane region" description="Helical" evidence="1">
    <location>
        <begin position="48"/>
        <end position="69"/>
    </location>
</feature>
<proteinExistence type="predicted"/>
<accession>A0A4Q0PGY4</accession>
<keyword evidence="1" id="KW-0812">Transmembrane</keyword>
<dbReference type="PANTHER" id="PTHR45569:SF1">
    <property type="entry name" value="SENSOR PROTEIN KDPD"/>
    <property type="match status" value="1"/>
</dbReference>
<dbReference type="SMART" id="SM00387">
    <property type="entry name" value="HATPase_c"/>
    <property type="match status" value="1"/>
</dbReference>
<dbReference type="OrthoDB" id="9813151at2"/>